<feature type="compositionally biased region" description="Low complexity" evidence="1">
    <location>
        <begin position="54"/>
        <end position="69"/>
    </location>
</feature>
<dbReference type="Pfam" id="PF13810">
    <property type="entry name" value="DUF4185"/>
    <property type="match status" value="1"/>
</dbReference>
<feature type="compositionally biased region" description="Low complexity" evidence="1">
    <location>
        <begin position="26"/>
        <end position="36"/>
    </location>
</feature>
<evidence type="ECO:0000313" key="5">
    <source>
        <dbReference type="Proteomes" id="UP001217838"/>
    </source>
</evidence>
<proteinExistence type="predicted"/>
<feature type="signal peptide" evidence="2">
    <location>
        <begin position="1"/>
        <end position="21"/>
    </location>
</feature>
<evidence type="ECO:0000259" key="3">
    <source>
        <dbReference type="Pfam" id="PF13810"/>
    </source>
</evidence>
<feature type="compositionally biased region" description="Low complexity" evidence="1">
    <location>
        <begin position="84"/>
        <end position="101"/>
    </location>
</feature>
<name>A0ABT5AZK1_9BACT</name>
<dbReference type="Proteomes" id="UP001217838">
    <property type="component" value="Unassembled WGS sequence"/>
</dbReference>
<organism evidence="4 5">
    <name type="scientific">Nannocystis radixulma</name>
    <dbReference type="NCBI Taxonomy" id="2995305"/>
    <lineage>
        <taxon>Bacteria</taxon>
        <taxon>Pseudomonadati</taxon>
        <taxon>Myxococcota</taxon>
        <taxon>Polyangia</taxon>
        <taxon>Nannocystales</taxon>
        <taxon>Nannocystaceae</taxon>
        <taxon>Nannocystis</taxon>
    </lineage>
</organism>
<feature type="region of interest" description="Disordered" evidence="1">
    <location>
        <begin position="26"/>
        <end position="130"/>
    </location>
</feature>
<reference evidence="4 5" key="1">
    <citation type="submission" date="2022-11" db="EMBL/GenBank/DDBJ databases">
        <title>Minimal conservation of predation-associated metabolite biosynthetic gene clusters underscores biosynthetic potential of Myxococcota including descriptions for ten novel species: Archangium lansinium sp. nov., Myxococcus landrumus sp. nov., Nannocystis bai.</title>
        <authorList>
            <person name="Ahearne A."/>
            <person name="Stevens C."/>
            <person name="Dowd S."/>
        </authorList>
    </citation>
    <scope>NUCLEOTIDE SEQUENCE [LARGE SCALE GENOMIC DNA]</scope>
    <source>
        <strain evidence="4 5">NCELM</strain>
    </source>
</reference>
<evidence type="ECO:0000256" key="1">
    <source>
        <dbReference type="SAM" id="MobiDB-lite"/>
    </source>
</evidence>
<dbReference type="InterPro" id="IPR025442">
    <property type="entry name" value="DUF4185"/>
</dbReference>
<dbReference type="PROSITE" id="PS51257">
    <property type="entry name" value="PROKAR_LIPOPROTEIN"/>
    <property type="match status" value="1"/>
</dbReference>
<keyword evidence="5" id="KW-1185">Reference proteome</keyword>
<evidence type="ECO:0000256" key="2">
    <source>
        <dbReference type="SAM" id="SignalP"/>
    </source>
</evidence>
<feature type="domain" description="DUF4185" evidence="3">
    <location>
        <begin position="114"/>
        <end position="419"/>
    </location>
</feature>
<dbReference type="EMBL" id="JAQNDN010000001">
    <property type="protein sequence ID" value="MDC0666367.1"/>
    <property type="molecule type" value="Genomic_DNA"/>
</dbReference>
<keyword evidence="2" id="KW-0732">Signal</keyword>
<evidence type="ECO:0000313" key="4">
    <source>
        <dbReference type="EMBL" id="MDC0666367.1"/>
    </source>
</evidence>
<accession>A0ABT5AZK1</accession>
<gene>
    <name evidence="4" type="ORF">POL58_01400</name>
</gene>
<feature type="compositionally biased region" description="Gly residues" evidence="1">
    <location>
        <begin position="70"/>
        <end position="83"/>
    </location>
</feature>
<comment type="caution">
    <text evidence="4">The sequence shown here is derived from an EMBL/GenBank/DDBJ whole genome shotgun (WGS) entry which is preliminary data.</text>
</comment>
<protein>
    <submittedName>
        <fullName evidence="4">DUF4185 domain-containing protein</fullName>
    </submittedName>
</protein>
<sequence>MSRVVCILSVSLVGAGCFADANMSDASAGVGSASADPVTTVGSTGDDPVTAGDTSGTAAMATGPTTTGEPPGGTTGDPSGGTTGTTDDTGPGPGTTSTPDDPIAETHKIRDLTGPGTSSKQFGVGGTDLGIPVRQPDGKIAYIFGDTFENDGVGGPGWRAPVLLRSEPGDLEAGIEFTGAAGGPYAKQILDYEHNTNGYSTWLPSDAITIGSRMYLHYMVNAGLGNVLWSEIAVSDDNGENWTSTGTSWAGDENNGLRQLWTWERGDDGFVYTLSTAFTRDRGIILHRVPDDKLLDKGAYEPWGYLDGAWGWGNPATEVLTGKFGELCLRRVEDKWVLSWFNAADYDITIKVFDSPISNLYRATTYKPIKGGAWGFENDTTVAQLYGGYIHPDSTLHNLHLIVSQWNTDTDWPYRAMQFVTGVE</sequence>
<feature type="chain" id="PRO_5046114881" evidence="2">
    <location>
        <begin position="22"/>
        <end position="424"/>
    </location>
</feature>